<protein>
    <submittedName>
        <fullName evidence="1">Uncharacterized protein</fullName>
    </submittedName>
</protein>
<comment type="caution">
    <text evidence="1">The sequence shown here is derived from an EMBL/GenBank/DDBJ whole genome shotgun (WGS) entry which is preliminary data.</text>
</comment>
<dbReference type="EMBL" id="JAACNO010002206">
    <property type="protein sequence ID" value="KAF4135083.1"/>
    <property type="molecule type" value="Genomic_DNA"/>
</dbReference>
<gene>
    <name evidence="1" type="ORF">GN958_ATG15753</name>
</gene>
<proteinExistence type="predicted"/>
<name>A0A8S9U4B7_PHYIN</name>
<evidence type="ECO:0000313" key="1">
    <source>
        <dbReference type="EMBL" id="KAF4135083.1"/>
    </source>
</evidence>
<reference evidence="1" key="1">
    <citation type="submission" date="2020-03" db="EMBL/GenBank/DDBJ databases">
        <title>Hybrid Assembly of Korean Phytophthora infestans isolates.</title>
        <authorList>
            <person name="Prokchorchik M."/>
            <person name="Lee Y."/>
            <person name="Seo J."/>
            <person name="Cho J.-H."/>
            <person name="Park Y.-E."/>
            <person name="Jang D.-C."/>
            <person name="Im J.-S."/>
            <person name="Choi J.-G."/>
            <person name="Park H.-J."/>
            <person name="Lee G.-B."/>
            <person name="Lee Y.-G."/>
            <person name="Hong S.-Y."/>
            <person name="Cho K."/>
            <person name="Sohn K.H."/>
        </authorList>
    </citation>
    <scope>NUCLEOTIDE SEQUENCE</scope>
    <source>
        <strain evidence="1">KR_2_A2</strain>
    </source>
</reference>
<sequence>MEFKTKELEVYVHEQRRSREERDQEREDKHREKWDDDRRKRVVELFRGGKPIAECTFDSLTFLLRCRAYILGAPDVIIIFFVKRVVVPFVFQRNTEVMKQDAG</sequence>
<evidence type="ECO:0000313" key="2">
    <source>
        <dbReference type="Proteomes" id="UP000704712"/>
    </source>
</evidence>
<organism evidence="1 2">
    <name type="scientific">Phytophthora infestans</name>
    <name type="common">Potato late blight agent</name>
    <name type="synonym">Botrytis infestans</name>
    <dbReference type="NCBI Taxonomy" id="4787"/>
    <lineage>
        <taxon>Eukaryota</taxon>
        <taxon>Sar</taxon>
        <taxon>Stramenopiles</taxon>
        <taxon>Oomycota</taxon>
        <taxon>Peronosporomycetes</taxon>
        <taxon>Peronosporales</taxon>
        <taxon>Peronosporaceae</taxon>
        <taxon>Phytophthora</taxon>
    </lineage>
</organism>
<accession>A0A8S9U4B7</accession>
<dbReference type="AlphaFoldDB" id="A0A8S9U4B7"/>
<dbReference type="Proteomes" id="UP000704712">
    <property type="component" value="Unassembled WGS sequence"/>
</dbReference>